<evidence type="ECO:0000313" key="2">
    <source>
        <dbReference type="Proteomes" id="UP001143910"/>
    </source>
</evidence>
<gene>
    <name evidence="1" type="ORF">NQ176_g6924</name>
</gene>
<keyword evidence="2" id="KW-1185">Reference proteome</keyword>
<proteinExistence type="predicted"/>
<sequence>MQIDGERRPSQRLPVNPRRHKVAPEQRKRVAKACNVRRIKCSGDRPCASCASANRECIYPAPVEKISVSKTELDDLRKKVEIYEKALQDALPDPAKRNELLQQAAGSPTTAMSPLNSPFTTNNTHFAPSVSGQSTIIKTEPLDEDHTTGRLLHDADGTARFHGETSGATFLDHLKELIGAVIPLAHHQQPSTHDGSAFLSTLGKCYTDDSRPLNEKDVNPLWLPPSTSMVQMLSEVRYVVQDGNGTWPSGGIYWFGDLSHPPPPPIPPQNPSSFDLDEYRSLAFPHAAFAVAAYSTGPWPPMNEREDVKFSDSFFARASMLLRNPLDIGRCAIHDVSALVLMAFHLVEVCKRDSAYMHVAAASHLCIMLGAHRGWVDERGKRIFWTVYILDRWLSCLMGRPPVIADEAIRIPLPSDAAGMPPAAGLRAHVELSRISGYVVCNTYRIAPWDSASGSGDSAQSPGKVMWMLEQWKSTLPLRLQLSPDGLSNDPACVMLHMRYNQLIIVAIRPLFFIAVKKSVAERLMPQGGSKDYNIQLLHLKMCIDAGRNNMKLARHFSAINRHAKPLHAMLHYCFSAAVCLILECLIYPQQKATPEENASRSVDIQFAISVLQSTETLESDPDDKSCTQTLQDLQILVARLTAPVDVDPRIGNSHLQAVGLPNSFNSFPPPPPMQIESEPALYNELVNWMDDDWFMYGTHMD</sequence>
<evidence type="ECO:0000313" key="1">
    <source>
        <dbReference type="EMBL" id="KAJ2972852.1"/>
    </source>
</evidence>
<dbReference type="EMBL" id="JANJQO010001071">
    <property type="protein sequence ID" value="KAJ2972852.1"/>
    <property type="molecule type" value="Genomic_DNA"/>
</dbReference>
<accession>A0ACC1N0S2</accession>
<comment type="caution">
    <text evidence="1">The sequence shown here is derived from an EMBL/GenBank/DDBJ whole genome shotgun (WGS) entry which is preliminary data.</text>
</comment>
<organism evidence="1 2">
    <name type="scientific">Zarea fungicola</name>
    <dbReference type="NCBI Taxonomy" id="93591"/>
    <lineage>
        <taxon>Eukaryota</taxon>
        <taxon>Fungi</taxon>
        <taxon>Dikarya</taxon>
        <taxon>Ascomycota</taxon>
        <taxon>Pezizomycotina</taxon>
        <taxon>Sordariomycetes</taxon>
        <taxon>Hypocreomycetidae</taxon>
        <taxon>Hypocreales</taxon>
        <taxon>Cordycipitaceae</taxon>
        <taxon>Zarea</taxon>
    </lineage>
</organism>
<name>A0ACC1N0S2_9HYPO</name>
<dbReference type="Proteomes" id="UP001143910">
    <property type="component" value="Unassembled WGS sequence"/>
</dbReference>
<reference evidence="1" key="1">
    <citation type="submission" date="2022-08" db="EMBL/GenBank/DDBJ databases">
        <title>Genome Sequence of Lecanicillium fungicola.</title>
        <authorList>
            <person name="Buettner E."/>
        </authorList>
    </citation>
    <scope>NUCLEOTIDE SEQUENCE</scope>
    <source>
        <strain evidence="1">Babe33</strain>
    </source>
</reference>
<protein>
    <submittedName>
        <fullName evidence="1">Uncharacterized protein</fullName>
    </submittedName>
</protein>